<dbReference type="InterPro" id="IPR036873">
    <property type="entry name" value="Rhodanese-like_dom_sf"/>
</dbReference>
<proteinExistence type="predicted"/>
<dbReference type="SMART" id="SM00450">
    <property type="entry name" value="RHOD"/>
    <property type="match status" value="1"/>
</dbReference>
<organism evidence="2 3">
    <name type="scientific">Anaeromicropila populeti</name>
    <dbReference type="NCBI Taxonomy" id="37658"/>
    <lineage>
        <taxon>Bacteria</taxon>
        <taxon>Bacillati</taxon>
        <taxon>Bacillota</taxon>
        <taxon>Clostridia</taxon>
        <taxon>Lachnospirales</taxon>
        <taxon>Lachnospiraceae</taxon>
        <taxon>Anaeromicropila</taxon>
    </lineage>
</organism>
<evidence type="ECO:0000313" key="3">
    <source>
        <dbReference type="Proteomes" id="UP000199659"/>
    </source>
</evidence>
<protein>
    <submittedName>
        <fullName evidence="2">Rhodanese-related sulfurtransferase</fullName>
    </submittedName>
</protein>
<dbReference type="PANTHER" id="PTHR43031:SF1">
    <property type="entry name" value="PYRIDINE NUCLEOTIDE-DISULPHIDE OXIDOREDUCTASE"/>
    <property type="match status" value="1"/>
</dbReference>
<accession>A0A1I6K0Y0</accession>
<dbReference type="InterPro" id="IPR001763">
    <property type="entry name" value="Rhodanese-like_dom"/>
</dbReference>
<dbReference type="Proteomes" id="UP000199659">
    <property type="component" value="Unassembled WGS sequence"/>
</dbReference>
<dbReference type="InterPro" id="IPR050229">
    <property type="entry name" value="GlpE_sulfurtransferase"/>
</dbReference>
<dbReference type="OrthoDB" id="9800872at2"/>
<dbReference type="SUPFAM" id="SSF52821">
    <property type="entry name" value="Rhodanese/Cell cycle control phosphatase"/>
    <property type="match status" value="1"/>
</dbReference>
<feature type="domain" description="Rhodanese" evidence="1">
    <location>
        <begin position="16"/>
        <end position="99"/>
    </location>
</feature>
<dbReference type="AlphaFoldDB" id="A0A1I6K0Y0"/>
<gene>
    <name evidence="2" type="ORF">SAMN05661086_02174</name>
</gene>
<dbReference type="CDD" id="cd00158">
    <property type="entry name" value="RHOD"/>
    <property type="match status" value="1"/>
</dbReference>
<dbReference type="RefSeq" id="WP_092560694.1">
    <property type="nucleotide sequence ID" value="NZ_FOYZ01000007.1"/>
</dbReference>
<dbReference type="PANTHER" id="PTHR43031">
    <property type="entry name" value="FAD-DEPENDENT OXIDOREDUCTASE"/>
    <property type="match status" value="1"/>
</dbReference>
<name>A0A1I6K0Y0_9FIRM</name>
<reference evidence="2 3" key="1">
    <citation type="submission" date="2016-10" db="EMBL/GenBank/DDBJ databases">
        <authorList>
            <person name="de Groot N.N."/>
        </authorList>
    </citation>
    <scope>NUCLEOTIDE SEQUENCE [LARGE SCALE GENOMIC DNA]</scope>
    <source>
        <strain evidence="2 3">743A</strain>
    </source>
</reference>
<dbReference type="STRING" id="37658.SAMN05661086_02174"/>
<dbReference type="Gene3D" id="3.40.250.10">
    <property type="entry name" value="Rhodanese-like domain"/>
    <property type="match status" value="1"/>
</dbReference>
<dbReference type="PROSITE" id="PS50206">
    <property type="entry name" value="RHODANESE_3"/>
    <property type="match status" value="1"/>
</dbReference>
<dbReference type="EMBL" id="FOYZ01000007">
    <property type="protein sequence ID" value="SFR84889.1"/>
    <property type="molecule type" value="Genomic_DNA"/>
</dbReference>
<keyword evidence="3" id="KW-1185">Reference proteome</keyword>
<evidence type="ECO:0000313" key="2">
    <source>
        <dbReference type="EMBL" id="SFR84889.1"/>
    </source>
</evidence>
<keyword evidence="2" id="KW-0808">Transferase</keyword>
<evidence type="ECO:0000259" key="1">
    <source>
        <dbReference type="PROSITE" id="PS50206"/>
    </source>
</evidence>
<sequence length="102" mass="11581">MNVTSIPAKDIFQYIGRADCKIIDLRNKEDYLRGHIPSAINIPFEAFENNQICLVAGYYYIVYCERGGLSLQLARVLTRQGYKIINVYGGFHAYRGKISVDG</sequence>
<dbReference type="GO" id="GO:0016740">
    <property type="term" value="F:transferase activity"/>
    <property type="evidence" value="ECO:0007669"/>
    <property type="project" value="UniProtKB-KW"/>
</dbReference>
<dbReference type="Pfam" id="PF00581">
    <property type="entry name" value="Rhodanese"/>
    <property type="match status" value="1"/>
</dbReference>